<dbReference type="SUPFAM" id="SSF56801">
    <property type="entry name" value="Acetyl-CoA synthetase-like"/>
    <property type="match status" value="1"/>
</dbReference>
<sequence length="414" mass="45024">MLTQRRPAIMEASIKDGIVYSPNLVCEIPECSLFTFFKNNMEAYGAKTALAVFLTDRVEGYVSLLDFVGLPCADVEALSPSNTREATAAIGYTSGSTGSPKGVVITHYSFIASICTFRATEAVNDKDVAIIPRHLTLISSPRTALTYLCLGLTTVIGQPEKPVEWLISVFDQYKVSFIIASPQLLHQLAHCALRNDAPVPSLRKVASIGYCLHASIRDAVQRAFTLTWLRPCYGLTEACGVVAGFFDGQLTSGVLGYPGPMVQMKVLDLESNEPLPPRRLGEIVVKLPCVMKCYLNKPRETAEVLDKEGWLRTGDLGYYDERGQFYLVERLKNLVKCGGTHVATTELEEALLDFSGVLDAAVVGRPHAVYGESPVAAVVLKNSADATAEEARRLQEIIAGITNGSSEPPTPKYI</sequence>
<evidence type="ECO:0000259" key="3">
    <source>
        <dbReference type="Pfam" id="PF00501"/>
    </source>
</evidence>
<feature type="domain" description="AMP-dependent synthetase/ligase" evidence="3">
    <location>
        <begin position="79"/>
        <end position="295"/>
    </location>
</feature>
<evidence type="ECO:0000256" key="1">
    <source>
        <dbReference type="ARBA" id="ARBA00004275"/>
    </source>
</evidence>
<keyword evidence="2" id="KW-0576">Peroxisome</keyword>
<comment type="subcellular location">
    <subcellularLocation>
        <location evidence="1">Peroxisome</location>
    </subcellularLocation>
</comment>
<dbReference type="AlphaFoldDB" id="A0A9D4YN70"/>
<name>A0A9D4YN70_RHISA</name>
<evidence type="ECO:0000313" key="6">
    <source>
        <dbReference type="Proteomes" id="UP000821837"/>
    </source>
</evidence>
<evidence type="ECO:0000256" key="2">
    <source>
        <dbReference type="ARBA" id="ARBA00023140"/>
    </source>
</evidence>
<reference evidence="5" key="2">
    <citation type="submission" date="2021-09" db="EMBL/GenBank/DDBJ databases">
        <authorList>
            <person name="Jia N."/>
            <person name="Wang J."/>
            <person name="Shi W."/>
            <person name="Du L."/>
            <person name="Sun Y."/>
            <person name="Zhan W."/>
            <person name="Jiang J."/>
            <person name="Wang Q."/>
            <person name="Zhang B."/>
            <person name="Ji P."/>
            <person name="Sakyi L.B."/>
            <person name="Cui X."/>
            <person name="Yuan T."/>
            <person name="Jiang B."/>
            <person name="Yang W."/>
            <person name="Lam T.T.-Y."/>
            <person name="Chang Q."/>
            <person name="Ding S."/>
            <person name="Wang X."/>
            <person name="Zhu J."/>
            <person name="Ruan X."/>
            <person name="Zhao L."/>
            <person name="Wei J."/>
            <person name="Que T."/>
            <person name="Du C."/>
            <person name="Cheng J."/>
            <person name="Dai P."/>
            <person name="Han X."/>
            <person name="Huang E."/>
            <person name="Gao Y."/>
            <person name="Liu J."/>
            <person name="Shao H."/>
            <person name="Ye R."/>
            <person name="Li L."/>
            <person name="Wei W."/>
            <person name="Wang X."/>
            <person name="Wang C."/>
            <person name="Huo Q."/>
            <person name="Li W."/>
            <person name="Guo W."/>
            <person name="Chen H."/>
            <person name="Chen S."/>
            <person name="Zhou L."/>
            <person name="Zhou L."/>
            <person name="Ni X."/>
            <person name="Tian J."/>
            <person name="Zhou Y."/>
            <person name="Sheng Y."/>
            <person name="Liu T."/>
            <person name="Pan Y."/>
            <person name="Xia L."/>
            <person name="Li J."/>
            <person name="Zhao F."/>
            <person name="Cao W."/>
        </authorList>
    </citation>
    <scope>NUCLEOTIDE SEQUENCE</scope>
    <source>
        <strain evidence="5">Rsan-2018</strain>
        <tissue evidence="5">Larvae</tissue>
    </source>
</reference>
<keyword evidence="6" id="KW-1185">Reference proteome</keyword>
<dbReference type="PROSITE" id="PS00455">
    <property type="entry name" value="AMP_BINDING"/>
    <property type="match status" value="1"/>
</dbReference>
<accession>A0A9D4YN70</accession>
<dbReference type="Pfam" id="PF13193">
    <property type="entry name" value="AMP-binding_C"/>
    <property type="match status" value="1"/>
</dbReference>
<dbReference type="InterPro" id="IPR000873">
    <property type="entry name" value="AMP-dep_synth/lig_dom"/>
</dbReference>
<dbReference type="InterPro" id="IPR020845">
    <property type="entry name" value="AMP-binding_CS"/>
</dbReference>
<dbReference type="GO" id="GO:0016405">
    <property type="term" value="F:CoA-ligase activity"/>
    <property type="evidence" value="ECO:0007669"/>
    <property type="project" value="TreeGrafter"/>
</dbReference>
<dbReference type="EMBL" id="JABSTV010001245">
    <property type="protein sequence ID" value="KAH7983276.1"/>
    <property type="molecule type" value="Genomic_DNA"/>
</dbReference>
<feature type="domain" description="AMP-binding enzyme C-terminal" evidence="4">
    <location>
        <begin position="346"/>
        <end position="391"/>
    </location>
</feature>
<protein>
    <submittedName>
        <fullName evidence="5">Uncharacterized protein</fullName>
    </submittedName>
</protein>
<dbReference type="GO" id="GO:0005777">
    <property type="term" value="C:peroxisome"/>
    <property type="evidence" value="ECO:0007669"/>
    <property type="project" value="UniProtKB-SubCell"/>
</dbReference>
<dbReference type="InterPro" id="IPR045851">
    <property type="entry name" value="AMP-bd_C_sf"/>
</dbReference>
<reference evidence="5" key="1">
    <citation type="journal article" date="2020" name="Cell">
        <title>Large-Scale Comparative Analyses of Tick Genomes Elucidate Their Genetic Diversity and Vector Capacities.</title>
        <authorList>
            <consortium name="Tick Genome and Microbiome Consortium (TIGMIC)"/>
            <person name="Jia N."/>
            <person name="Wang J."/>
            <person name="Shi W."/>
            <person name="Du L."/>
            <person name="Sun Y."/>
            <person name="Zhan W."/>
            <person name="Jiang J.F."/>
            <person name="Wang Q."/>
            <person name="Zhang B."/>
            <person name="Ji P."/>
            <person name="Bell-Sakyi L."/>
            <person name="Cui X.M."/>
            <person name="Yuan T.T."/>
            <person name="Jiang B.G."/>
            <person name="Yang W.F."/>
            <person name="Lam T.T."/>
            <person name="Chang Q.C."/>
            <person name="Ding S.J."/>
            <person name="Wang X.J."/>
            <person name="Zhu J.G."/>
            <person name="Ruan X.D."/>
            <person name="Zhao L."/>
            <person name="Wei J.T."/>
            <person name="Ye R.Z."/>
            <person name="Que T.C."/>
            <person name="Du C.H."/>
            <person name="Zhou Y.H."/>
            <person name="Cheng J.X."/>
            <person name="Dai P.F."/>
            <person name="Guo W.B."/>
            <person name="Han X.H."/>
            <person name="Huang E.J."/>
            <person name="Li L.F."/>
            <person name="Wei W."/>
            <person name="Gao Y.C."/>
            <person name="Liu J.Z."/>
            <person name="Shao H.Z."/>
            <person name="Wang X."/>
            <person name="Wang C.C."/>
            <person name="Yang T.C."/>
            <person name="Huo Q.B."/>
            <person name="Li W."/>
            <person name="Chen H.Y."/>
            <person name="Chen S.E."/>
            <person name="Zhou L.G."/>
            <person name="Ni X.B."/>
            <person name="Tian J.H."/>
            <person name="Sheng Y."/>
            <person name="Liu T."/>
            <person name="Pan Y.S."/>
            <person name="Xia L.Y."/>
            <person name="Li J."/>
            <person name="Zhao F."/>
            <person name="Cao W.C."/>
        </authorList>
    </citation>
    <scope>NUCLEOTIDE SEQUENCE</scope>
    <source>
        <strain evidence="5">Rsan-2018</strain>
    </source>
</reference>
<dbReference type="Gene3D" id="2.30.38.10">
    <property type="entry name" value="Luciferase, Domain 3"/>
    <property type="match status" value="1"/>
</dbReference>
<dbReference type="Pfam" id="PF00501">
    <property type="entry name" value="AMP-binding"/>
    <property type="match status" value="1"/>
</dbReference>
<gene>
    <name evidence="5" type="ORF">HPB52_010601</name>
</gene>
<dbReference type="PANTHER" id="PTHR24096:SF422">
    <property type="entry name" value="BCDNA.GH02901"/>
    <property type="match status" value="1"/>
</dbReference>
<proteinExistence type="predicted"/>
<dbReference type="InterPro" id="IPR025110">
    <property type="entry name" value="AMP-bd_C"/>
</dbReference>
<evidence type="ECO:0000313" key="5">
    <source>
        <dbReference type="EMBL" id="KAH7983276.1"/>
    </source>
</evidence>
<dbReference type="Gene3D" id="3.30.300.30">
    <property type="match status" value="1"/>
</dbReference>
<organism evidence="5 6">
    <name type="scientific">Rhipicephalus sanguineus</name>
    <name type="common">Brown dog tick</name>
    <name type="synonym">Ixodes sanguineus</name>
    <dbReference type="NCBI Taxonomy" id="34632"/>
    <lineage>
        <taxon>Eukaryota</taxon>
        <taxon>Metazoa</taxon>
        <taxon>Ecdysozoa</taxon>
        <taxon>Arthropoda</taxon>
        <taxon>Chelicerata</taxon>
        <taxon>Arachnida</taxon>
        <taxon>Acari</taxon>
        <taxon>Parasitiformes</taxon>
        <taxon>Ixodida</taxon>
        <taxon>Ixodoidea</taxon>
        <taxon>Ixodidae</taxon>
        <taxon>Rhipicephalinae</taxon>
        <taxon>Rhipicephalus</taxon>
        <taxon>Rhipicephalus</taxon>
    </lineage>
</organism>
<dbReference type="VEuPathDB" id="VectorBase:RSAN_052927"/>
<dbReference type="Gene3D" id="3.40.50.980">
    <property type="match status" value="2"/>
</dbReference>
<evidence type="ECO:0000259" key="4">
    <source>
        <dbReference type="Pfam" id="PF13193"/>
    </source>
</evidence>
<comment type="caution">
    <text evidence="5">The sequence shown here is derived from an EMBL/GenBank/DDBJ whole genome shotgun (WGS) entry which is preliminary data.</text>
</comment>
<dbReference type="PANTHER" id="PTHR24096">
    <property type="entry name" value="LONG-CHAIN-FATTY-ACID--COA LIGASE"/>
    <property type="match status" value="1"/>
</dbReference>
<dbReference type="Proteomes" id="UP000821837">
    <property type="component" value="Chromosome 1"/>
</dbReference>